<comment type="caution">
    <text evidence="2">The sequence shown here is derived from an EMBL/GenBank/DDBJ whole genome shotgun (WGS) entry which is preliminary data.</text>
</comment>
<evidence type="ECO:0000256" key="1">
    <source>
        <dbReference type="SAM" id="Phobius"/>
    </source>
</evidence>
<evidence type="ECO:0008006" key="4">
    <source>
        <dbReference type="Google" id="ProtNLM"/>
    </source>
</evidence>
<name>A0AAD1UR40_EUPCR</name>
<dbReference type="AlphaFoldDB" id="A0AAD1UR40"/>
<accession>A0AAD1UR40</accession>
<dbReference type="EMBL" id="CAMPGE010012906">
    <property type="protein sequence ID" value="CAI2371660.1"/>
    <property type="molecule type" value="Genomic_DNA"/>
</dbReference>
<gene>
    <name evidence="2" type="ORF">ECRASSUSDP1_LOCUS12985</name>
</gene>
<keyword evidence="3" id="KW-1185">Reference proteome</keyword>
<keyword evidence="1" id="KW-0812">Transmembrane</keyword>
<feature type="transmembrane region" description="Helical" evidence="1">
    <location>
        <begin position="25"/>
        <end position="47"/>
    </location>
</feature>
<protein>
    <recommendedName>
        <fullName evidence="4">Transmembrane protein</fullName>
    </recommendedName>
</protein>
<keyword evidence="1" id="KW-1133">Transmembrane helix</keyword>
<feature type="transmembrane region" description="Helical" evidence="1">
    <location>
        <begin position="239"/>
        <end position="259"/>
    </location>
</feature>
<sequence>MSNIIQAKEAKQEPLDFTGYREVILTWRIIGTICVVVAITFILWRLWKEVRDKYMDLLKILQFCTILIHFFITLFALIVGFVHDCTKLYSLKFLVSFDGNLISFILTNQMYWLSLIVYIKHFERMGGTLTYDQIRKRNRIFEGVFLSCILLFYILNITAMVLIIIGQFGYNCHFFKDAKSSQDYEAFCSFSRVLQNFFYYSKAPSFVIFCIVYCVLFLLLLDTMRRNLNYYYKERRKHLFLLFFSSVFFMGTTVVLGAIDSCFDLTLYSLNYFSEDFNSTKTVFVFIFILDVIQQMSYFFYIFDSINNINFKKYLWDIMKGYRIDEHYGNSSIFLRKSKFWKQAYEEEAHEEEYLSYTSTAPDAESFQSQLLQRETGSGEESAEIYQFRHNSEIQLLTESDDL</sequence>
<feature type="transmembrane region" description="Helical" evidence="1">
    <location>
        <begin position="283"/>
        <end position="303"/>
    </location>
</feature>
<feature type="transmembrane region" description="Helical" evidence="1">
    <location>
        <begin position="197"/>
        <end position="219"/>
    </location>
</feature>
<feature type="transmembrane region" description="Helical" evidence="1">
    <location>
        <begin position="101"/>
        <end position="119"/>
    </location>
</feature>
<evidence type="ECO:0000313" key="3">
    <source>
        <dbReference type="Proteomes" id="UP001295684"/>
    </source>
</evidence>
<feature type="transmembrane region" description="Helical" evidence="1">
    <location>
        <begin position="140"/>
        <end position="165"/>
    </location>
</feature>
<dbReference type="Proteomes" id="UP001295684">
    <property type="component" value="Unassembled WGS sequence"/>
</dbReference>
<reference evidence="2" key="1">
    <citation type="submission" date="2023-07" db="EMBL/GenBank/DDBJ databases">
        <authorList>
            <consortium name="AG Swart"/>
            <person name="Singh M."/>
            <person name="Singh A."/>
            <person name="Seah K."/>
            <person name="Emmerich C."/>
        </authorList>
    </citation>
    <scope>NUCLEOTIDE SEQUENCE</scope>
    <source>
        <strain evidence="2">DP1</strain>
    </source>
</reference>
<evidence type="ECO:0000313" key="2">
    <source>
        <dbReference type="EMBL" id="CAI2371660.1"/>
    </source>
</evidence>
<keyword evidence="1" id="KW-0472">Membrane</keyword>
<organism evidence="2 3">
    <name type="scientific">Euplotes crassus</name>
    <dbReference type="NCBI Taxonomy" id="5936"/>
    <lineage>
        <taxon>Eukaryota</taxon>
        <taxon>Sar</taxon>
        <taxon>Alveolata</taxon>
        <taxon>Ciliophora</taxon>
        <taxon>Intramacronucleata</taxon>
        <taxon>Spirotrichea</taxon>
        <taxon>Hypotrichia</taxon>
        <taxon>Euplotida</taxon>
        <taxon>Euplotidae</taxon>
        <taxon>Moneuplotes</taxon>
    </lineage>
</organism>
<proteinExistence type="predicted"/>
<feature type="transmembrane region" description="Helical" evidence="1">
    <location>
        <begin position="59"/>
        <end position="81"/>
    </location>
</feature>